<organism evidence="2">
    <name type="scientific">uncultured bacterium contig00017</name>
    <dbReference type="NCBI Taxonomy" id="1181508"/>
    <lineage>
        <taxon>Bacteria</taxon>
        <taxon>environmental samples</taxon>
    </lineage>
</organism>
<dbReference type="PROSITE" id="PS50995">
    <property type="entry name" value="HTH_MARR_2"/>
    <property type="match status" value="1"/>
</dbReference>
<dbReference type="EMBL" id="JQ844166">
    <property type="protein sequence ID" value="AGS51614.1"/>
    <property type="molecule type" value="Genomic_DNA"/>
</dbReference>
<sequence>MKAKKKENGPLYISEAVSALEEIMSNNHMNIFAHMTKATRGESFVLRFLAQRDGAVLPSELKTALKSSKPRISAILRTLEKKGEIVREVDKANRRNVLVTITETGRARAKTDMQRVYDCIAETFAEMGETDTRDFIRLARKVFGAVQKMD</sequence>
<reference evidence="2" key="1">
    <citation type="submission" date="2012-03" db="EMBL/GenBank/DDBJ databases">
        <title>Functional metagenomics reveals considerable lignocellulase gene clusters in the gut microbiome of a wood-feeding higher termite.</title>
        <authorList>
            <person name="Liu N."/>
        </authorList>
    </citation>
    <scope>NUCLEOTIDE SEQUENCE</scope>
</reference>
<dbReference type="PANTHER" id="PTHR33164">
    <property type="entry name" value="TRANSCRIPTIONAL REGULATOR, MARR FAMILY"/>
    <property type="match status" value="1"/>
</dbReference>
<dbReference type="InterPro" id="IPR027395">
    <property type="entry name" value="WH_DNA-bd_dom"/>
</dbReference>
<dbReference type="GO" id="GO:0003700">
    <property type="term" value="F:DNA-binding transcription factor activity"/>
    <property type="evidence" value="ECO:0007669"/>
    <property type="project" value="InterPro"/>
</dbReference>
<dbReference type="GO" id="GO:0006950">
    <property type="term" value="P:response to stress"/>
    <property type="evidence" value="ECO:0007669"/>
    <property type="project" value="TreeGrafter"/>
</dbReference>
<proteinExistence type="predicted"/>
<dbReference type="InterPro" id="IPR039422">
    <property type="entry name" value="MarR/SlyA-like"/>
</dbReference>
<dbReference type="InterPro" id="IPR036388">
    <property type="entry name" value="WH-like_DNA-bd_sf"/>
</dbReference>
<dbReference type="Pfam" id="PF13601">
    <property type="entry name" value="HTH_34"/>
    <property type="match status" value="1"/>
</dbReference>
<dbReference type="Gene3D" id="1.10.10.10">
    <property type="entry name" value="Winged helix-like DNA-binding domain superfamily/Winged helix DNA-binding domain"/>
    <property type="match status" value="1"/>
</dbReference>
<name>A0A806KAM9_9BACT</name>
<accession>A0A806KAM9</accession>
<dbReference type="InterPro" id="IPR036390">
    <property type="entry name" value="WH_DNA-bd_sf"/>
</dbReference>
<evidence type="ECO:0000313" key="2">
    <source>
        <dbReference type="EMBL" id="AGS51614.1"/>
    </source>
</evidence>
<dbReference type="PANTHER" id="PTHR33164:SF43">
    <property type="entry name" value="HTH-TYPE TRANSCRIPTIONAL REPRESSOR YETL"/>
    <property type="match status" value="1"/>
</dbReference>
<dbReference type="InterPro" id="IPR000835">
    <property type="entry name" value="HTH_MarR-typ"/>
</dbReference>
<feature type="domain" description="HTH marR-type" evidence="1">
    <location>
        <begin position="1"/>
        <end position="144"/>
    </location>
</feature>
<protein>
    <submittedName>
        <fullName evidence="2">Transcriptional regulator MarR family</fullName>
    </submittedName>
</protein>
<dbReference type="PRINTS" id="PR00598">
    <property type="entry name" value="HTHMARR"/>
</dbReference>
<dbReference type="SMART" id="SM00347">
    <property type="entry name" value="HTH_MARR"/>
    <property type="match status" value="1"/>
</dbReference>
<evidence type="ECO:0000259" key="1">
    <source>
        <dbReference type="PROSITE" id="PS50995"/>
    </source>
</evidence>
<dbReference type="AlphaFoldDB" id="A0A806KAM9"/>
<dbReference type="SUPFAM" id="SSF46785">
    <property type="entry name" value="Winged helix' DNA-binding domain"/>
    <property type="match status" value="1"/>
</dbReference>